<name>A0A8S5L6J1_9CAUD</name>
<dbReference type="EMBL" id="BK014639">
    <property type="protein sequence ID" value="DAD65250.1"/>
    <property type="molecule type" value="Genomic_DNA"/>
</dbReference>
<accession>A0A8S5L6J1</accession>
<reference evidence="1" key="1">
    <citation type="journal article" date="2021" name="Proc. Natl. Acad. Sci. U.S.A.">
        <title>A Catalog of Tens of Thousands of Viruses from Human Metagenomes Reveals Hidden Associations with Chronic Diseases.</title>
        <authorList>
            <person name="Tisza M.J."/>
            <person name="Buck C.B."/>
        </authorList>
    </citation>
    <scope>NUCLEOTIDE SEQUENCE</scope>
    <source>
        <strain evidence="1">CtSqC25</strain>
    </source>
</reference>
<protein>
    <submittedName>
        <fullName evidence="1">Uncharacterized protein</fullName>
    </submittedName>
</protein>
<evidence type="ECO:0000313" key="1">
    <source>
        <dbReference type="EMBL" id="DAD65250.1"/>
    </source>
</evidence>
<proteinExistence type="predicted"/>
<organism evidence="1">
    <name type="scientific">Siphoviridae sp. ctSqC25</name>
    <dbReference type="NCBI Taxonomy" id="2823582"/>
    <lineage>
        <taxon>Viruses</taxon>
        <taxon>Duplodnaviria</taxon>
        <taxon>Heunggongvirae</taxon>
        <taxon>Uroviricota</taxon>
        <taxon>Caudoviricetes</taxon>
    </lineage>
</organism>
<sequence length="32" mass="3824">MIKVHNKKNIFIIRRNKDCVVFCVAIPLQRLI</sequence>